<dbReference type="SMART" id="SM00387">
    <property type="entry name" value="HATPase_c"/>
    <property type="match status" value="1"/>
</dbReference>
<dbReference type="InterPro" id="IPR003661">
    <property type="entry name" value="HisK_dim/P_dom"/>
</dbReference>
<feature type="region of interest" description="Disordered" evidence="5">
    <location>
        <begin position="239"/>
        <end position="262"/>
    </location>
</feature>
<dbReference type="STRING" id="2025994.A0A2T3A1I6"/>
<gene>
    <name evidence="8" type="ORF">BD289DRAFT_45794</name>
</gene>
<dbReference type="Pfam" id="PF00512">
    <property type="entry name" value="HisKA"/>
    <property type="match status" value="1"/>
</dbReference>
<dbReference type="Proteomes" id="UP000241462">
    <property type="component" value="Unassembled WGS sequence"/>
</dbReference>
<dbReference type="Gene3D" id="1.10.287.130">
    <property type="match status" value="1"/>
</dbReference>
<dbReference type="PANTHER" id="PTHR43719">
    <property type="entry name" value="TWO-COMPONENT HISTIDINE KINASE"/>
    <property type="match status" value="1"/>
</dbReference>
<keyword evidence="3" id="KW-0418">Kinase</keyword>
<proteinExistence type="predicted"/>
<feature type="compositionally biased region" description="Low complexity" evidence="5">
    <location>
        <begin position="1100"/>
        <end position="1115"/>
    </location>
</feature>
<feature type="domain" description="Response regulatory" evidence="7">
    <location>
        <begin position="1183"/>
        <end position="1304"/>
    </location>
</feature>
<feature type="compositionally biased region" description="Low complexity" evidence="5">
    <location>
        <begin position="279"/>
        <end position="293"/>
    </location>
</feature>
<evidence type="ECO:0000256" key="1">
    <source>
        <dbReference type="ARBA" id="ARBA00022553"/>
    </source>
</evidence>
<feature type="modified residue" description="4-aspartylphosphate" evidence="4">
    <location>
        <position position="1234"/>
    </location>
</feature>
<dbReference type="InterPro" id="IPR011006">
    <property type="entry name" value="CheY-like_superfamily"/>
</dbReference>
<feature type="region of interest" description="Disordered" evidence="5">
    <location>
        <begin position="410"/>
        <end position="434"/>
    </location>
</feature>
<accession>A0A2T3A1I6</accession>
<protein>
    <submittedName>
        <fullName evidence="8">Uncharacterized protein</fullName>
    </submittedName>
</protein>
<feature type="domain" description="Histidine kinase" evidence="6">
    <location>
        <begin position="613"/>
        <end position="911"/>
    </location>
</feature>
<feature type="region of interest" description="Disordered" evidence="5">
    <location>
        <begin position="279"/>
        <end position="372"/>
    </location>
</feature>
<dbReference type="SUPFAM" id="SSF52172">
    <property type="entry name" value="CheY-like"/>
    <property type="match status" value="1"/>
</dbReference>
<evidence type="ECO:0000256" key="2">
    <source>
        <dbReference type="ARBA" id="ARBA00022679"/>
    </source>
</evidence>
<dbReference type="CDD" id="cd17546">
    <property type="entry name" value="REC_hyHK_CKI1_RcsC-like"/>
    <property type="match status" value="1"/>
</dbReference>
<dbReference type="InterPro" id="IPR001789">
    <property type="entry name" value="Sig_transdc_resp-reg_receiver"/>
</dbReference>
<dbReference type="OrthoDB" id="303614at2759"/>
<dbReference type="PRINTS" id="PR00344">
    <property type="entry name" value="BCTRLSENSOR"/>
</dbReference>
<name>A0A2T3A1I6_9PEZI</name>
<dbReference type="Pfam" id="PF00072">
    <property type="entry name" value="Response_reg"/>
    <property type="match status" value="1"/>
</dbReference>
<feature type="compositionally biased region" description="Polar residues" evidence="5">
    <location>
        <begin position="505"/>
        <end position="520"/>
    </location>
</feature>
<dbReference type="InterPro" id="IPR003018">
    <property type="entry name" value="GAF"/>
</dbReference>
<dbReference type="SMART" id="SM00065">
    <property type="entry name" value="GAF"/>
    <property type="match status" value="1"/>
</dbReference>
<feature type="compositionally biased region" description="Polar residues" evidence="5">
    <location>
        <begin position="244"/>
        <end position="259"/>
    </location>
</feature>
<dbReference type="InterPro" id="IPR036097">
    <property type="entry name" value="HisK_dim/P_sf"/>
</dbReference>
<feature type="region of interest" description="Disordered" evidence="5">
    <location>
        <begin position="1071"/>
        <end position="1131"/>
    </location>
</feature>
<dbReference type="PROSITE" id="PS50110">
    <property type="entry name" value="RESPONSE_REGULATORY"/>
    <property type="match status" value="1"/>
</dbReference>
<dbReference type="Gene3D" id="3.40.50.2300">
    <property type="match status" value="1"/>
</dbReference>
<dbReference type="Gene3D" id="3.30.450.40">
    <property type="match status" value="1"/>
</dbReference>
<dbReference type="GO" id="GO:0000155">
    <property type="term" value="F:phosphorelay sensor kinase activity"/>
    <property type="evidence" value="ECO:0007669"/>
    <property type="project" value="InterPro"/>
</dbReference>
<dbReference type="InterPro" id="IPR003594">
    <property type="entry name" value="HATPase_dom"/>
</dbReference>
<dbReference type="SMART" id="SM00448">
    <property type="entry name" value="REC"/>
    <property type="match status" value="1"/>
</dbReference>
<evidence type="ECO:0000259" key="7">
    <source>
        <dbReference type="PROSITE" id="PS50110"/>
    </source>
</evidence>
<dbReference type="SUPFAM" id="SSF55781">
    <property type="entry name" value="GAF domain-like"/>
    <property type="match status" value="1"/>
</dbReference>
<keyword evidence="9" id="KW-1185">Reference proteome</keyword>
<dbReference type="SMART" id="SM00388">
    <property type="entry name" value="HisKA"/>
    <property type="match status" value="1"/>
</dbReference>
<dbReference type="PROSITE" id="PS50109">
    <property type="entry name" value="HIS_KIN"/>
    <property type="match status" value="1"/>
</dbReference>
<evidence type="ECO:0000313" key="8">
    <source>
        <dbReference type="EMBL" id="PSR81074.1"/>
    </source>
</evidence>
<dbReference type="Pfam" id="PF02518">
    <property type="entry name" value="HATPase_c"/>
    <property type="match status" value="1"/>
</dbReference>
<dbReference type="SUPFAM" id="SSF47384">
    <property type="entry name" value="Homodimeric domain of signal transducing histidine kinase"/>
    <property type="match status" value="1"/>
</dbReference>
<feature type="compositionally biased region" description="Basic and acidic residues" evidence="5">
    <location>
        <begin position="347"/>
        <end position="356"/>
    </location>
</feature>
<feature type="compositionally biased region" description="Low complexity" evidence="5">
    <location>
        <begin position="410"/>
        <end position="427"/>
    </location>
</feature>
<dbReference type="EMBL" id="KZ678510">
    <property type="protein sequence ID" value="PSR81074.1"/>
    <property type="molecule type" value="Genomic_DNA"/>
</dbReference>
<feature type="region of interest" description="Disordered" evidence="5">
    <location>
        <begin position="1143"/>
        <end position="1184"/>
    </location>
</feature>
<dbReference type="CDD" id="cd00082">
    <property type="entry name" value="HisKA"/>
    <property type="match status" value="1"/>
</dbReference>
<keyword evidence="1 4" id="KW-0597">Phosphoprotein</keyword>
<feature type="region of interest" description="Disordered" evidence="5">
    <location>
        <begin position="501"/>
        <end position="526"/>
    </location>
</feature>
<reference evidence="8 9" key="1">
    <citation type="journal article" date="2018" name="Mycol. Prog.">
        <title>Coniella lustricola, a new species from submerged detritus.</title>
        <authorList>
            <person name="Raudabaugh D.B."/>
            <person name="Iturriaga T."/>
            <person name="Carver A."/>
            <person name="Mondo S."/>
            <person name="Pangilinan J."/>
            <person name="Lipzen A."/>
            <person name="He G."/>
            <person name="Amirebrahimi M."/>
            <person name="Grigoriev I.V."/>
            <person name="Miller A.N."/>
        </authorList>
    </citation>
    <scope>NUCLEOTIDE SEQUENCE [LARGE SCALE GENOMIC DNA]</scope>
    <source>
        <strain evidence="8 9">B22-T-1</strain>
    </source>
</reference>
<evidence type="ECO:0000313" key="9">
    <source>
        <dbReference type="Proteomes" id="UP000241462"/>
    </source>
</evidence>
<dbReference type="InterPro" id="IPR036890">
    <property type="entry name" value="HATPase_C_sf"/>
</dbReference>
<dbReference type="SUPFAM" id="SSF55874">
    <property type="entry name" value="ATPase domain of HSP90 chaperone/DNA topoisomerase II/histidine kinase"/>
    <property type="match status" value="1"/>
</dbReference>
<dbReference type="Pfam" id="PF01590">
    <property type="entry name" value="GAF"/>
    <property type="match status" value="1"/>
</dbReference>
<feature type="compositionally biased region" description="Basic and acidic residues" evidence="5">
    <location>
        <begin position="316"/>
        <end position="330"/>
    </location>
</feature>
<dbReference type="Gene3D" id="3.30.565.10">
    <property type="entry name" value="Histidine kinase-like ATPase, C-terminal domain"/>
    <property type="match status" value="1"/>
</dbReference>
<dbReference type="InterPro" id="IPR050956">
    <property type="entry name" value="2C_system_His_kinase"/>
</dbReference>
<evidence type="ECO:0000256" key="3">
    <source>
        <dbReference type="ARBA" id="ARBA00022777"/>
    </source>
</evidence>
<dbReference type="InterPro" id="IPR004358">
    <property type="entry name" value="Sig_transdc_His_kin-like_C"/>
</dbReference>
<evidence type="ECO:0000259" key="6">
    <source>
        <dbReference type="PROSITE" id="PS50109"/>
    </source>
</evidence>
<evidence type="ECO:0000256" key="4">
    <source>
        <dbReference type="PROSITE-ProRule" id="PRU00169"/>
    </source>
</evidence>
<dbReference type="InParanoid" id="A0A2T3A1I6"/>
<dbReference type="PANTHER" id="PTHR43719:SF69">
    <property type="entry name" value="HISTIDINE KINASE G7"/>
    <property type="match status" value="1"/>
</dbReference>
<keyword evidence="2" id="KW-0808">Transferase</keyword>
<dbReference type="InterPro" id="IPR005467">
    <property type="entry name" value="His_kinase_dom"/>
</dbReference>
<evidence type="ECO:0000256" key="5">
    <source>
        <dbReference type="SAM" id="MobiDB-lite"/>
    </source>
</evidence>
<dbReference type="InterPro" id="IPR029016">
    <property type="entry name" value="GAF-like_dom_sf"/>
</dbReference>
<organism evidence="8 9">
    <name type="scientific">Coniella lustricola</name>
    <dbReference type="NCBI Taxonomy" id="2025994"/>
    <lineage>
        <taxon>Eukaryota</taxon>
        <taxon>Fungi</taxon>
        <taxon>Dikarya</taxon>
        <taxon>Ascomycota</taxon>
        <taxon>Pezizomycotina</taxon>
        <taxon>Sordariomycetes</taxon>
        <taxon>Sordariomycetidae</taxon>
        <taxon>Diaporthales</taxon>
        <taxon>Schizoparmaceae</taxon>
        <taxon>Coniella</taxon>
    </lineage>
</organism>
<sequence>MSADTRALAKRGCIAEAVRQDETLRYGASLLAESVINDTAHALEPALLRVSLDATLAAFAQLATLRLRVDRAIISLFDGKRQHIVAEATPTTPIEENPDDYSADSATHGLIMSGTAIPRMHGSCEYTLDLPAEHDLSGRPLLPISVVDDLTKDDRFSTRPYFHPGSSLRFYAAVPLRTPQGIDIGVCAIYDSVPGDRLNDECRKFLRHFSRLVMSHLQSRVSTESYRRHERMVRGLGSLIEGTGSMSNWRETPNPQSFHDISGLEGKLNARQQYLQGQFGDDPQQQQPQQQQQQHEKHNSNSSNKARPDLAPIQSHDPEKANQEPTKEASRPGAANYSTDGIDSDTDDKVQSRDSGVHNSEGIASDAGMAPPKSTFSRAANIIRESIEVEGSLFLDASIGSFGGLVPQTQRRASSQARSQQGSASSSDAESIMTDDSTTGMRYCQILGFSSSESSSVNGESAPNAFTSIPDTFLEKILRRYPRGQVFNFDDSGAVIWPVSDSEGSETTTATDAGPSSGTKLPTRVARRPRRSDAAVLIRMFPGARSVALFPVLDPHKERWYAGGFVWTKAASRVFTVEGEISYLMAFGASTMAEIARLEVSRENKAKEDILGSLSHEIRSPLHGVILGVELMHDTMLTAFQEDVLHTVETCGRTLLETLDHLLDFSKVNNFLRTPKRSGTFGHNRGVGMDGIGRSNIEAGMMSIFSEVTLDLLLEEVIESVYAGHSFQKTSNDWANRERQKSASYFDYAGTMRRLESVRQMDTSSGSGSVTPTSPFPVGIYLSIDPDVAWDFRAQPGALRRVIMNIFGNALKFTTQGSILVSLTQEPTSTKKKNRWRTIVLTVSDSGRGISSDFLHNRLYSPFAQENQLSPGAGLGLSIVKQIVHGLGGRVAVESRVRHGTTVRVIIPLRRSNPTSSSADMTYNPNDDLEVLTQEFEGCSVSLIGFSEDFGEHQPLAITSTEPRPCPRLLLQTMCQRYLGLRTVPADEAYSDPPTFFICAEAALARVPKLDKMPPVVVACDSVLTAHELAARYPPARSSVIECFSQPVGPRKLAKILALTLRRYRNPEATDSVFAPASPTEAKTPLEFATPGQEPILALGQRPSRSRGGSAPSIPLSVPTRGPVPRPALADWVPRNGAAATLSVRPPLRKELVQSSPKQHEEEDIDQEEMGKEKENGEPDPGSYLLVDDNAINLKILASYMKKLSRSYEQASNGREAVEFCVARSLHYRCIFMDISMPVMDGLEATRLIRAYEQENELKPALIIALTGLASAQTQQEAYASGIDLFLTKPVPLKELGRILQSKGV</sequence>